<comment type="caution">
    <text evidence="2">The sequence shown here is derived from an EMBL/GenBank/DDBJ whole genome shotgun (WGS) entry which is preliminary data.</text>
</comment>
<feature type="transmembrane region" description="Helical" evidence="1">
    <location>
        <begin position="12"/>
        <end position="33"/>
    </location>
</feature>
<keyword evidence="1" id="KW-0472">Membrane</keyword>
<organism evidence="2 3">
    <name type="scientific">Funneliformis geosporum</name>
    <dbReference type="NCBI Taxonomy" id="1117311"/>
    <lineage>
        <taxon>Eukaryota</taxon>
        <taxon>Fungi</taxon>
        <taxon>Fungi incertae sedis</taxon>
        <taxon>Mucoromycota</taxon>
        <taxon>Glomeromycotina</taxon>
        <taxon>Glomeromycetes</taxon>
        <taxon>Glomerales</taxon>
        <taxon>Glomeraceae</taxon>
        <taxon>Funneliformis</taxon>
    </lineage>
</organism>
<dbReference type="Gene3D" id="1.20.1070.10">
    <property type="entry name" value="Rhodopsin 7-helix transmembrane proteins"/>
    <property type="match status" value="1"/>
</dbReference>
<evidence type="ECO:0000313" key="3">
    <source>
        <dbReference type="Proteomes" id="UP001153678"/>
    </source>
</evidence>
<evidence type="ECO:0000256" key="1">
    <source>
        <dbReference type="SAM" id="Phobius"/>
    </source>
</evidence>
<gene>
    <name evidence="2" type="ORF">FWILDA_LOCUS1698</name>
</gene>
<keyword evidence="1" id="KW-0812">Transmembrane</keyword>
<feature type="transmembrane region" description="Helical" evidence="1">
    <location>
        <begin position="69"/>
        <end position="92"/>
    </location>
</feature>
<dbReference type="OrthoDB" id="2437502at2759"/>
<proteinExistence type="predicted"/>
<evidence type="ECO:0000313" key="2">
    <source>
        <dbReference type="EMBL" id="CAI2164701.1"/>
    </source>
</evidence>
<dbReference type="EMBL" id="CAMKVN010000172">
    <property type="protein sequence ID" value="CAI2164701.1"/>
    <property type="molecule type" value="Genomic_DNA"/>
</dbReference>
<keyword evidence="3" id="KW-1185">Reference proteome</keyword>
<name>A0A9W4WIP3_9GLOM</name>
<accession>A0A9W4WIP3</accession>
<reference evidence="2" key="1">
    <citation type="submission" date="2022-08" db="EMBL/GenBank/DDBJ databases">
        <authorList>
            <person name="Kallberg Y."/>
            <person name="Tangrot J."/>
            <person name="Rosling A."/>
        </authorList>
    </citation>
    <scope>NUCLEOTIDE SEQUENCE</scope>
    <source>
        <strain evidence="2">Wild A</strain>
    </source>
</reference>
<feature type="transmembrane region" description="Helical" evidence="1">
    <location>
        <begin position="225"/>
        <end position="244"/>
    </location>
</feature>
<feature type="transmembrane region" description="Helical" evidence="1">
    <location>
        <begin position="186"/>
        <end position="205"/>
    </location>
</feature>
<sequence>MTSLNHHGRIIVANLIILILGLPYAVEALSLRINNNNLNWIQFQQEDNVEIYPVDIHQHTLPFDSRNGYLVVIISSYIALYLNFVGTSYVLYRSYYRRRSSGVSLPMTLRVPMYIAITDLFLILTHVVNISHMAITQTLWEDSSCKIIGGLNNFFQCMNMFLVGGVAVTTFLRVKRGRFFSLGKFDYKLFTGMISLSSLITIIFYKSYGPNNYWCGGEFSDKILAISSLCIISVVMLVSLYCYISIIREMRSIKIEECFENANMPEEISIQRHIIHVKKYWVYVVCDIGINFGGIGNFIQYTINEGWSDDVRGDSGDAYGLNPTNFRFSYSGSRQSSVNNDSSTNSNFDGVVDSFGIIRPSPPKNK</sequence>
<keyword evidence="1" id="KW-1133">Transmembrane helix</keyword>
<dbReference type="Proteomes" id="UP001153678">
    <property type="component" value="Unassembled WGS sequence"/>
</dbReference>
<feature type="transmembrane region" description="Helical" evidence="1">
    <location>
        <begin position="153"/>
        <end position="174"/>
    </location>
</feature>
<feature type="transmembrane region" description="Helical" evidence="1">
    <location>
        <begin position="113"/>
        <end position="133"/>
    </location>
</feature>
<dbReference type="AlphaFoldDB" id="A0A9W4WIP3"/>
<protein>
    <submittedName>
        <fullName evidence="2">16743_t:CDS:1</fullName>
    </submittedName>
</protein>